<feature type="signal peptide" evidence="2">
    <location>
        <begin position="1"/>
        <end position="19"/>
    </location>
</feature>
<reference evidence="4" key="2">
    <citation type="journal article" date="2021" name="PeerJ">
        <title>Extensive microbial diversity within the chicken gut microbiome revealed by metagenomics and culture.</title>
        <authorList>
            <person name="Gilroy R."/>
            <person name="Ravi A."/>
            <person name="Getino M."/>
            <person name="Pursley I."/>
            <person name="Horton D.L."/>
            <person name="Alikhan N.F."/>
            <person name="Baker D."/>
            <person name="Gharbi K."/>
            <person name="Hall N."/>
            <person name="Watson M."/>
            <person name="Adriaenssens E.M."/>
            <person name="Foster-Nyarko E."/>
            <person name="Jarju S."/>
            <person name="Secka A."/>
            <person name="Antonio M."/>
            <person name="Oren A."/>
            <person name="Chaudhuri R.R."/>
            <person name="La Ragione R."/>
            <person name="Hildebrand F."/>
            <person name="Pallen M.J."/>
        </authorList>
    </citation>
    <scope>NUCLEOTIDE SEQUENCE</scope>
    <source>
        <strain evidence="4">G3-8215</strain>
    </source>
</reference>
<evidence type="ECO:0000259" key="3">
    <source>
        <dbReference type="Pfam" id="PF14289"/>
    </source>
</evidence>
<dbReference type="EMBL" id="JADILV010000060">
    <property type="protein sequence ID" value="MBO8484197.1"/>
    <property type="molecule type" value="Genomic_DNA"/>
</dbReference>
<feature type="chain" id="PRO_5037597692" evidence="2">
    <location>
        <begin position="20"/>
        <end position="187"/>
    </location>
</feature>
<evidence type="ECO:0000256" key="1">
    <source>
        <dbReference type="SAM" id="MobiDB-lite"/>
    </source>
</evidence>
<gene>
    <name evidence="4" type="ORF">IAB75_08820</name>
</gene>
<accession>A0A940DSD0</accession>
<dbReference type="Pfam" id="PF14289">
    <property type="entry name" value="DUF4369"/>
    <property type="match status" value="1"/>
</dbReference>
<keyword evidence="2" id="KW-0732">Signal</keyword>
<dbReference type="AlphaFoldDB" id="A0A940DSD0"/>
<organism evidence="4 5">
    <name type="scientific">Candidatus Cryptobacteroides avicola</name>
    <dbReference type="NCBI Taxonomy" id="2840757"/>
    <lineage>
        <taxon>Bacteria</taxon>
        <taxon>Pseudomonadati</taxon>
        <taxon>Bacteroidota</taxon>
        <taxon>Bacteroidia</taxon>
        <taxon>Bacteroidales</taxon>
        <taxon>Candidatus Cryptobacteroides</taxon>
    </lineage>
</organism>
<comment type="caution">
    <text evidence="4">The sequence shown here is derived from an EMBL/GenBank/DDBJ whole genome shotgun (WGS) entry which is preliminary data.</text>
</comment>
<feature type="region of interest" description="Disordered" evidence="1">
    <location>
        <begin position="155"/>
        <end position="187"/>
    </location>
</feature>
<dbReference type="Proteomes" id="UP000725002">
    <property type="component" value="Unassembled WGS sequence"/>
</dbReference>
<name>A0A940DSD0_9BACT</name>
<proteinExistence type="predicted"/>
<evidence type="ECO:0000313" key="4">
    <source>
        <dbReference type="EMBL" id="MBO8484197.1"/>
    </source>
</evidence>
<dbReference type="InterPro" id="IPR025380">
    <property type="entry name" value="DUF4369"/>
</dbReference>
<sequence length="187" mass="20535">MKKTALAMAVALACGIPTAAQEQKFTVSGNIDGLEKGDTLRFRQIILPGWKDGDTFDIVLGKDGRFKYKGAQEHDMYYIMEYHPVNGRAPECDRSGKAMIIAGNDHIKFRGSRDHIYYCTLEGGVYGDPALAECMAVEDSVGAARGDIMRRLSEANASGDSEAAQKAGEEFNRFYNNNPGADRSKRL</sequence>
<evidence type="ECO:0000313" key="5">
    <source>
        <dbReference type="Proteomes" id="UP000725002"/>
    </source>
</evidence>
<protein>
    <submittedName>
        <fullName evidence="4">DUF4369 domain-containing protein</fullName>
    </submittedName>
</protein>
<evidence type="ECO:0000256" key="2">
    <source>
        <dbReference type="SAM" id="SignalP"/>
    </source>
</evidence>
<feature type="domain" description="DUF4369" evidence="3">
    <location>
        <begin position="25"/>
        <end position="115"/>
    </location>
</feature>
<reference evidence="4" key="1">
    <citation type="submission" date="2020-10" db="EMBL/GenBank/DDBJ databases">
        <authorList>
            <person name="Gilroy R."/>
        </authorList>
    </citation>
    <scope>NUCLEOTIDE SEQUENCE</scope>
    <source>
        <strain evidence="4">G3-8215</strain>
    </source>
</reference>